<proteinExistence type="predicted"/>
<feature type="transmembrane region" description="Helical" evidence="1">
    <location>
        <begin position="203"/>
        <end position="220"/>
    </location>
</feature>
<sequence>MNNFKGSFSIVFRELKLQLYIFTVVLILLAALYVAIGYFGEPEDFRPLLSGPVFGILGFLPLFLFHDPFKASIELGATRKQYIFSVWSSYLIFMVALLIVQEVVSYIVRLITDSSKSTVVLLRAGDLVPNASVLDNFWIDFLAILFIAGVCFLLAAIMYRIGMIPTALGVFALGVIVFIWSVLGDIMPLVEWIMNHIYETFHILGAVGVIAALLIYPIMIKARMKE</sequence>
<evidence type="ECO:0000313" key="2">
    <source>
        <dbReference type="EMBL" id="ATZ72038.1"/>
    </source>
</evidence>
<feature type="transmembrane region" description="Helical" evidence="1">
    <location>
        <begin position="164"/>
        <end position="183"/>
    </location>
</feature>
<name>A0A2H4UFL7_MAMLE</name>
<feature type="transmembrane region" description="Helical" evidence="1">
    <location>
        <begin position="137"/>
        <end position="157"/>
    </location>
</feature>
<dbReference type="AlphaFoldDB" id="A0A2H4UFL7"/>
<keyword evidence="1" id="KW-0812">Transmembrane</keyword>
<protein>
    <submittedName>
        <fullName evidence="2">Uncharacterized protein</fullName>
    </submittedName>
</protein>
<keyword evidence="1" id="KW-1133">Transmembrane helix</keyword>
<accession>A0A2H4UFL7</accession>
<evidence type="ECO:0000256" key="1">
    <source>
        <dbReference type="SAM" id="Phobius"/>
    </source>
</evidence>
<keyword evidence="1" id="KW-0472">Membrane</keyword>
<organism evidence="2">
    <name type="scientific">Mammaliicoccus lentus</name>
    <name type="common">Staphylococcus lentus</name>
    <dbReference type="NCBI Taxonomy" id="42858"/>
    <lineage>
        <taxon>Bacteria</taxon>
        <taxon>Bacillati</taxon>
        <taxon>Bacillota</taxon>
        <taxon>Bacilli</taxon>
        <taxon>Bacillales</taxon>
        <taxon>Staphylococcaceae</taxon>
        <taxon>Mammaliicoccus</taxon>
    </lineage>
</organism>
<dbReference type="EMBL" id="MG557990">
    <property type="protein sequence ID" value="ATZ72038.1"/>
    <property type="molecule type" value="Genomic_DNA"/>
</dbReference>
<feature type="transmembrane region" description="Helical" evidence="1">
    <location>
        <begin position="45"/>
        <end position="65"/>
    </location>
</feature>
<dbReference type="RefSeq" id="WP_239752849.1">
    <property type="nucleotide sequence ID" value="NZ_JBGBYQ010000025.1"/>
</dbReference>
<feature type="transmembrane region" description="Helical" evidence="1">
    <location>
        <begin position="20"/>
        <end position="39"/>
    </location>
</feature>
<feature type="transmembrane region" description="Helical" evidence="1">
    <location>
        <begin position="86"/>
        <end position="108"/>
    </location>
</feature>
<reference evidence="2" key="1">
    <citation type="submission" date="2017-11" db="EMBL/GenBank/DDBJ databases">
        <title>Characterization of MphC-encoding regions from staphylococci of animal origin.</title>
        <authorList>
            <person name="Papagiannitsis C.C."/>
            <person name="Petinaki E."/>
        </authorList>
    </citation>
    <scope>NUCLEOTIDE SEQUENCE</scope>
    <source>
        <strain evidence="2">Sle-087lar</strain>
    </source>
</reference>